<comment type="similarity">
    <text evidence="2">Belongs to the YkuD family.</text>
</comment>
<evidence type="ECO:0000313" key="10">
    <source>
        <dbReference type="Proteomes" id="UP000672097"/>
    </source>
</evidence>
<dbReference type="PROSITE" id="PS52029">
    <property type="entry name" value="LD_TPASE"/>
    <property type="match status" value="1"/>
</dbReference>
<dbReference type="InterPro" id="IPR005490">
    <property type="entry name" value="LD_TPept_cat_dom"/>
</dbReference>
<comment type="pathway">
    <text evidence="1 7">Cell wall biogenesis; peptidoglycan biosynthesis.</text>
</comment>
<dbReference type="PANTHER" id="PTHR36699">
    <property type="entry name" value="LD-TRANSPEPTIDASE"/>
    <property type="match status" value="1"/>
</dbReference>
<sequence>MEKRSLTPRRVTLALGAALLLLSGVYAVSKSDSPDFSPIEVATALPSTAPTVAALRLADDASLATPSAGVAVSGSPEAQLIQVYRLIADQRMSEALVAAENLTRQFPTFKLAQLVYGDLLAARFAPLPAFGGKHTKQASAGQSAELAVLRDEARQRIRALQERPPEGAVPDEFVQLPPSTRYAIAVDTSRSRLYLFENFPSGLKLISDYYVSVGKQGVDKLVEGDQRTPLGVYFITDRIDPKALEDRFGAGALPLNYPNAYDKFRGRTGSGILVHGVPSNTYSRPPLDSDGCIALSNEDLLRLSNQLPQRDTPVVITRQVRWVKANQPSEGRQAFLDKVRQWQDARLRADRQTLESLYASTQSTSSTALDNNKAKQRLTQPITAIDNVSVLTWHDDKNKMVVTFRELVGSGKRERERVMRQYWSRAEADEWRILAEGPVR</sequence>
<evidence type="ECO:0000256" key="5">
    <source>
        <dbReference type="ARBA" id="ARBA00022984"/>
    </source>
</evidence>
<feature type="active site" description="Proton donor/acceptor" evidence="7">
    <location>
        <position position="275"/>
    </location>
</feature>
<dbReference type="PANTHER" id="PTHR36699:SF1">
    <property type="entry name" value="L,D-TRANSPEPTIDASE YAFK-RELATED"/>
    <property type="match status" value="1"/>
</dbReference>
<keyword evidence="4 7" id="KW-0133">Cell shape</keyword>
<dbReference type="SUPFAM" id="SSF141523">
    <property type="entry name" value="L,D-transpeptidase catalytic domain-like"/>
    <property type="match status" value="1"/>
</dbReference>
<evidence type="ECO:0000256" key="1">
    <source>
        <dbReference type="ARBA" id="ARBA00004752"/>
    </source>
</evidence>
<dbReference type="InterPro" id="IPR038063">
    <property type="entry name" value="Transpep_catalytic_dom"/>
</dbReference>
<evidence type="ECO:0000256" key="2">
    <source>
        <dbReference type="ARBA" id="ARBA00005992"/>
    </source>
</evidence>
<feature type="domain" description="L,D-TPase catalytic" evidence="8">
    <location>
        <begin position="182"/>
        <end position="317"/>
    </location>
</feature>
<feature type="active site" description="Nucleophile" evidence="7">
    <location>
        <position position="292"/>
    </location>
</feature>
<evidence type="ECO:0000259" key="8">
    <source>
        <dbReference type="PROSITE" id="PS52029"/>
    </source>
</evidence>
<dbReference type="RefSeq" id="WP_210810224.1">
    <property type="nucleotide sequence ID" value="NZ_JAGQDG010000006.1"/>
</dbReference>
<accession>A0ABS5E099</accession>
<keyword evidence="3" id="KW-0808">Transferase</keyword>
<organism evidence="9 10">
    <name type="scientific">Ideonella paludis</name>
    <dbReference type="NCBI Taxonomy" id="1233411"/>
    <lineage>
        <taxon>Bacteria</taxon>
        <taxon>Pseudomonadati</taxon>
        <taxon>Pseudomonadota</taxon>
        <taxon>Betaproteobacteria</taxon>
        <taxon>Burkholderiales</taxon>
        <taxon>Sphaerotilaceae</taxon>
        <taxon>Ideonella</taxon>
    </lineage>
</organism>
<evidence type="ECO:0000256" key="4">
    <source>
        <dbReference type="ARBA" id="ARBA00022960"/>
    </source>
</evidence>
<evidence type="ECO:0000256" key="6">
    <source>
        <dbReference type="ARBA" id="ARBA00023316"/>
    </source>
</evidence>
<comment type="caution">
    <text evidence="9">The sequence shown here is derived from an EMBL/GenBank/DDBJ whole genome shotgun (WGS) entry which is preliminary data.</text>
</comment>
<name>A0ABS5E099_9BURK</name>
<dbReference type="CDD" id="cd16913">
    <property type="entry name" value="YkuD_like"/>
    <property type="match status" value="1"/>
</dbReference>
<evidence type="ECO:0000313" key="9">
    <source>
        <dbReference type="EMBL" id="MBQ0936834.1"/>
    </source>
</evidence>
<evidence type="ECO:0000256" key="3">
    <source>
        <dbReference type="ARBA" id="ARBA00022679"/>
    </source>
</evidence>
<dbReference type="Proteomes" id="UP000672097">
    <property type="component" value="Unassembled WGS sequence"/>
</dbReference>
<dbReference type="Pfam" id="PF03734">
    <property type="entry name" value="YkuD"/>
    <property type="match status" value="1"/>
</dbReference>
<gene>
    <name evidence="9" type="ORF">KAK11_16015</name>
</gene>
<protein>
    <submittedName>
        <fullName evidence="9">L,D-transpeptidase</fullName>
    </submittedName>
</protein>
<keyword evidence="5 7" id="KW-0573">Peptidoglycan synthesis</keyword>
<dbReference type="Gene3D" id="2.40.440.10">
    <property type="entry name" value="L,D-transpeptidase catalytic domain-like"/>
    <property type="match status" value="1"/>
</dbReference>
<keyword evidence="6 7" id="KW-0961">Cell wall biogenesis/degradation</keyword>
<evidence type="ECO:0000256" key="7">
    <source>
        <dbReference type="PROSITE-ProRule" id="PRU01373"/>
    </source>
</evidence>
<proteinExistence type="inferred from homology"/>
<keyword evidence="10" id="KW-1185">Reference proteome</keyword>
<dbReference type="EMBL" id="JAGQDG010000006">
    <property type="protein sequence ID" value="MBQ0936834.1"/>
    <property type="molecule type" value="Genomic_DNA"/>
</dbReference>
<reference evidence="9 10" key="1">
    <citation type="submission" date="2021-04" db="EMBL/GenBank/DDBJ databases">
        <title>The genome sequence of type strain Ideonella paludis KCTC 32238.</title>
        <authorList>
            <person name="Liu Y."/>
        </authorList>
    </citation>
    <scope>NUCLEOTIDE SEQUENCE [LARGE SCALE GENOMIC DNA]</scope>
    <source>
        <strain evidence="9 10">KCTC 32238</strain>
    </source>
</reference>